<keyword evidence="13" id="KW-1185">Reference proteome</keyword>
<dbReference type="HOGENOM" id="CLU_025947_1_0_7"/>
<dbReference type="KEGG" id="hac:Hac_0473"/>
<comment type="cofactor">
    <cofactor evidence="7 8">
        <name>Zn(2+)</name>
        <dbReference type="ChEBI" id="CHEBI:29105"/>
    </cofactor>
    <text evidence="7 8">Binds 1 zinc ion per subunit.</text>
</comment>
<keyword evidence="1 8" id="KW-0645">Protease</keyword>
<evidence type="ECO:0000256" key="6">
    <source>
        <dbReference type="PIRSR" id="PIRSR627057-1"/>
    </source>
</evidence>
<comment type="similarity">
    <text evidence="8">Belongs to the peptidase M48 family.</text>
</comment>
<keyword evidence="2 7" id="KW-0479">Metal-binding</keyword>
<dbReference type="GO" id="GO:0071586">
    <property type="term" value="P:CAAX-box protein processing"/>
    <property type="evidence" value="ECO:0007669"/>
    <property type="project" value="InterPro"/>
</dbReference>
<evidence type="ECO:0000256" key="8">
    <source>
        <dbReference type="RuleBase" id="RU003983"/>
    </source>
</evidence>
<keyword evidence="4 7" id="KW-0862">Zinc</keyword>
<dbReference type="Pfam" id="PF01435">
    <property type="entry name" value="Peptidase_M48"/>
    <property type="match status" value="1"/>
</dbReference>
<feature type="active site" description="Proton donor" evidence="6">
    <location>
        <position position="352"/>
    </location>
</feature>
<dbReference type="EC" id="3.4.24.-" evidence="12"/>
<dbReference type="CDD" id="cd07343">
    <property type="entry name" value="M48A_Zmpste24p_like"/>
    <property type="match status" value="1"/>
</dbReference>
<feature type="binding site" evidence="7">
    <location>
        <position position="348"/>
    </location>
    <ligand>
        <name>Zn(2+)</name>
        <dbReference type="ChEBI" id="CHEBI:29105"/>
        <note>catalytic</note>
    </ligand>
</feature>
<feature type="domain" description="CAAX prenyl protease 1 N-terminal" evidence="11">
    <location>
        <begin position="44"/>
        <end position="199"/>
    </location>
</feature>
<dbReference type="BioCyc" id="HACI382638:HAC_RS02175-MONOMER"/>
<feature type="binding site" evidence="7">
    <location>
        <position position="277"/>
    </location>
    <ligand>
        <name>Zn(2+)</name>
        <dbReference type="ChEBI" id="CHEBI:29105"/>
        <note>catalytic</note>
    </ligand>
</feature>
<sequence>MLDVWIDMIIFIFYLLFFTAPHILGDVLQVYFIRQKLCEKPILLPKKDYEKAGYYAIRKMQLSIVSQFLDGIIFAGWVFFGLTHLEDLTHYLNLSETLGYVVFALSFLAIQSLLSLPISYYTTMHLDKGFGFSKVSLSLFFKDFFKSLLLTLGVGLLLIYILVMIIQHVEHWEISSFVVVFAFMILANLFYPKITQLFNQFTPLNNRNLEKQIESMMDKVGFKSQGIFVMDASKRDGCLNAYFGELGKNKRVVLFDTLFSKVGTDGLLAILGHELGHFKNKDLLKGLGIMGSLLALAFVIISYLPPIVFEGFNVSETPASLITILLLFLPVFSFYAMPLIGFLAASNEYHADKFGASLSSKETLAKALVSIANENKTFPYSHPFYVFLHFTHPPLLECLKALDYKIE</sequence>
<dbReference type="Pfam" id="PF16491">
    <property type="entry name" value="Peptidase_M48_N"/>
    <property type="match status" value="1"/>
</dbReference>
<keyword evidence="9" id="KW-0812">Transmembrane</keyword>
<dbReference type="GO" id="GO:0046872">
    <property type="term" value="F:metal ion binding"/>
    <property type="evidence" value="ECO:0007669"/>
    <property type="project" value="UniProtKB-KW"/>
</dbReference>
<evidence type="ECO:0000256" key="5">
    <source>
        <dbReference type="ARBA" id="ARBA00023049"/>
    </source>
</evidence>
<reference evidence="12 13" key="1">
    <citation type="journal article" date="2006" name="PLoS Genet.">
        <title>Who ate whom? Adaptive Helicobacter genomic changes that accompanied a host jump from early humans to large felines.</title>
        <authorList>
            <person name="Eppinger M."/>
            <person name="Baar C."/>
            <person name="Linz B."/>
            <person name="Raddatz G."/>
            <person name="Lanz C."/>
            <person name="Keller H."/>
            <person name="Morelli G."/>
            <person name="Gressmann H."/>
            <person name="Achtman M."/>
            <person name="Schuster S.C."/>
        </authorList>
    </citation>
    <scope>NUCLEOTIDE SEQUENCE [LARGE SCALE GENOMIC DNA]</scope>
    <source>
        <strain evidence="12 13">Sheeba</strain>
    </source>
</reference>
<keyword evidence="3 8" id="KW-0378">Hydrolase</keyword>
<dbReference type="PANTHER" id="PTHR10120">
    <property type="entry name" value="CAAX PRENYL PROTEASE 1"/>
    <property type="match status" value="1"/>
</dbReference>
<accession>Q17YH5</accession>
<proteinExistence type="inferred from homology"/>
<feature type="transmembrane region" description="Helical" evidence="9">
    <location>
        <begin position="287"/>
        <end position="309"/>
    </location>
</feature>
<dbReference type="STRING" id="382638.Hac_0473"/>
<dbReference type="OrthoDB" id="9781930at2"/>
<feature type="active site" evidence="6">
    <location>
        <position position="274"/>
    </location>
</feature>
<protein>
    <submittedName>
        <fullName evidence="12">Integral membrane zinc-metalloprotease</fullName>
        <ecNumber evidence="12">3.4.24.-</ecNumber>
    </submittedName>
</protein>
<evidence type="ECO:0000259" key="11">
    <source>
        <dbReference type="Pfam" id="PF16491"/>
    </source>
</evidence>
<dbReference type="eggNOG" id="COG0501">
    <property type="taxonomic scope" value="Bacteria"/>
</dbReference>
<feature type="domain" description="Peptidase M48" evidence="10">
    <location>
        <begin position="203"/>
        <end position="404"/>
    </location>
</feature>
<gene>
    <name evidence="12" type="ordered locus">Hac_0473</name>
</gene>
<evidence type="ECO:0000256" key="4">
    <source>
        <dbReference type="ARBA" id="ARBA00022833"/>
    </source>
</evidence>
<dbReference type="InterPro" id="IPR027057">
    <property type="entry name" value="CAXX_Prtase_1"/>
</dbReference>
<dbReference type="AlphaFoldDB" id="Q17YH5"/>
<dbReference type="EMBL" id="AM260522">
    <property type="protein sequence ID" value="CAJ99301.1"/>
    <property type="molecule type" value="Genomic_DNA"/>
</dbReference>
<dbReference type="FunFam" id="3.30.2010.10:FF:000010">
    <property type="entry name" value="M48 family peptidase"/>
    <property type="match status" value="1"/>
</dbReference>
<evidence type="ECO:0000256" key="1">
    <source>
        <dbReference type="ARBA" id="ARBA00022670"/>
    </source>
</evidence>
<feature type="transmembrane region" description="Helical" evidence="9">
    <location>
        <begin position="62"/>
        <end position="80"/>
    </location>
</feature>
<feature type="transmembrane region" description="Helical" evidence="9">
    <location>
        <begin position="321"/>
        <end position="345"/>
    </location>
</feature>
<dbReference type="Gene3D" id="3.30.2010.10">
    <property type="entry name" value="Metalloproteases ('zincins'), catalytic domain"/>
    <property type="match status" value="1"/>
</dbReference>
<dbReference type="GO" id="GO:0004222">
    <property type="term" value="F:metalloendopeptidase activity"/>
    <property type="evidence" value="ECO:0007669"/>
    <property type="project" value="InterPro"/>
</dbReference>
<dbReference type="RefSeq" id="WP_011577415.1">
    <property type="nucleotide sequence ID" value="NC_008229.1"/>
</dbReference>
<organism evidence="12 13">
    <name type="scientific">Helicobacter acinonychis (strain Sheeba)</name>
    <dbReference type="NCBI Taxonomy" id="382638"/>
    <lineage>
        <taxon>Bacteria</taxon>
        <taxon>Pseudomonadati</taxon>
        <taxon>Campylobacterota</taxon>
        <taxon>Epsilonproteobacteria</taxon>
        <taxon>Campylobacterales</taxon>
        <taxon>Helicobacteraceae</taxon>
        <taxon>Helicobacter</taxon>
    </lineage>
</organism>
<evidence type="ECO:0000256" key="3">
    <source>
        <dbReference type="ARBA" id="ARBA00022801"/>
    </source>
</evidence>
<evidence type="ECO:0000256" key="9">
    <source>
        <dbReference type="SAM" id="Phobius"/>
    </source>
</evidence>
<feature type="transmembrane region" description="Helical" evidence="9">
    <location>
        <begin position="144"/>
        <end position="166"/>
    </location>
</feature>
<name>Q17YH5_HELAH</name>
<dbReference type="MEROPS" id="M48.008"/>
<evidence type="ECO:0000313" key="13">
    <source>
        <dbReference type="Proteomes" id="UP000000775"/>
    </source>
</evidence>
<evidence type="ECO:0000313" key="12">
    <source>
        <dbReference type="EMBL" id="CAJ99301.1"/>
    </source>
</evidence>
<evidence type="ECO:0000259" key="10">
    <source>
        <dbReference type="Pfam" id="PF01435"/>
    </source>
</evidence>
<dbReference type="GeneID" id="31757979"/>
<dbReference type="InterPro" id="IPR001915">
    <property type="entry name" value="Peptidase_M48"/>
</dbReference>
<evidence type="ECO:0000256" key="7">
    <source>
        <dbReference type="PIRSR" id="PIRSR627057-2"/>
    </source>
</evidence>
<dbReference type="Proteomes" id="UP000000775">
    <property type="component" value="Chromosome"/>
</dbReference>
<keyword evidence="9" id="KW-1133">Transmembrane helix</keyword>
<feature type="transmembrane region" description="Helical" evidence="9">
    <location>
        <begin position="100"/>
        <end position="123"/>
    </location>
</feature>
<feature type="transmembrane region" description="Helical" evidence="9">
    <location>
        <begin position="12"/>
        <end position="33"/>
    </location>
</feature>
<dbReference type="InterPro" id="IPR032456">
    <property type="entry name" value="Peptidase_M48_N"/>
</dbReference>
<keyword evidence="9" id="KW-0472">Membrane</keyword>
<keyword evidence="5 8" id="KW-0482">Metalloprotease</keyword>
<feature type="transmembrane region" description="Helical" evidence="9">
    <location>
        <begin position="172"/>
        <end position="191"/>
    </location>
</feature>
<feature type="binding site" evidence="7">
    <location>
        <position position="273"/>
    </location>
    <ligand>
        <name>Zn(2+)</name>
        <dbReference type="ChEBI" id="CHEBI:29105"/>
        <note>catalytic</note>
    </ligand>
</feature>
<evidence type="ECO:0000256" key="2">
    <source>
        <dbReference type="ARBA" id="ARBA00022723"/>
    </source>
</evidence>